<organism evidence="1">
    <name type="scientific">bioreactor metagenome</name>
    <dbReference type="NCBI Taxonomy" id="1076179"/>
    <lineage>
        <taxon>unclassified sequences</taxon>
        <taxon>metagenomes</taxon>
        <taxon>ecological metagenomes</taxon>
    </lineage>
</organism>
<dbReference type="AlphaFoldDB" id="A0A644WBG7"/>
<proteinExistence type="predicted"/>
<protein>
    <submittedName>
        <fullName evidence="1">Uncharacterized protein</fullName>
    </submittedName>
</protein>
<dbReference type="EMBL" id="VSSQ01000757">
    <property type="protein sequence ID" value="MPM00848.1"/>
    <property type="molecule type" value="Genomic_DNA"/>
</dbReference>
<gene>
    <name evidence="1" type="ORF">SDC9_47081</name>
</gene>
<accession>A0A644WBG7</accession>
<sequence length="93" mass="11086">MNWNNLHLDLKEQKKDYQNLLIISSKQETLTMNNVKRLQTLETDIQILKTLPQKFETQYSKLNNSLKQSEKELRTQKIKTDILTVRDTEHISN</sequence>
<evidence type="ECO:0000313" key="1">
    <source>
        <dbReference type="EMBL" id="MPM00848.1"/>
    </source>
</evidence>
<name>A0A644WBG7_9ZZZZ</name>
<comment type="caution">
    <text evidence="1">The sequence shown here is derived from an EMBL/GenBank/DDBJ whole genome shotgun (WGS) entry which is preliminary data.</text>
</comment>
<reference evidence="1" key="1">
    <citation type="submission" date="2019-08" db="EMBL/GenBank/DDBJ databases">
        <authorList>
            <person name="Kucharzyk K."/>
            <person name="Murdoch R.W."/>
            <person name="Higgins S."/>
            <person name="Loffler F."/>
        </authorList>
    </citation>
    <scope>NUCLEOTIDE SEQUENCE</scope>
</reference>